<dbReference type="Proteomes" id="UP000235145">
    <property type="component" value="Unassembled WGS sequence"/>
</dbReference>
<gene>
    <name evidence="1" type="ORF">LSAT_V11C600298890</name>
</gene>
<dbReference type="PANTHER" id="PTHR43002">
    <property type="entry name" value="GLYCOGEN DEBRANCHING ENZYME"/>
    <property type="match status" value="1"/>
</dbReference>
<comment type="caution">
    <text evidence="1">The sequence shown here is derived from an EMBL/GenBank/DDBJ whole genome shotgun (WGS) entry which is preliminary data.</text>
</comment>
<accession>A0A9R1V768</accession>
<dbReference type="Gene3D" id="3.20.20.80">
    <property type="entry name" value="Glycosidases"/>
    <property type="match status" value="1"/>
</dbReference>
<protein>
    <submittedName>
        <fullName evidence="1">Uncharacterized protein</fullName>
    </submittedName>
</protein>
<dbReference type="SUPFAM" id="SSF51445">
    <property type="entry name" value="(Trans)glycosidases"/>
    <property type="match status" value="1"/>
</dbReference>
<sequence length="188" mass="21443">MQLDPVDPGIRGGYLAFTSQDSPGVLHLKKLSDAGLTHNLEVCRLDMEMLKSLPPDSPEQQEYITAIQNEDGYNWGYNPVLWGVPKGSYSTNPNGSCRIIEPRLIHPENLKKLWHCLSYLHQKIQTFEPQSSSQFISDDMDTSSPSHTVKRLYQMLLDTPMKAIDPKDQTRGESTCPLTQVLERWHQY</sequence>
<evidence type="ECO:0000313" key="1">
    <source>
        <dbReference type="EMBL" id="KAJ0199466.1"/>
    </source>
</evidence>
<dbReference type="EMBL" id="NBSK02000006">
    <property type="protein sequence ID" value="KAJ0199466.1"/>
    <property type="molecule type" value="Genomic_DNA"/>
</dbReference>
<proteinExistence type="predicted"/>
<keyword evidence="2" id="KW-1185">Reference proteome</keyword>
<evidence type="ECO:0000313" key="2">
    <source>
        <dbReference type="Proteomes" id="UP000235145"/>
    </source>
</evidence>
<dbReference type="InterPro" id="IPR017853">
    <property type="entry name" value="GH"/>
</dbReference>
<dbReference type="AlphaFoldDB" id="A0A9R1V768"/>
<reference evidence="1 2" key="1">
    <citation type="journal article" date="2017" name="Nat. Commun.">
        <title>Genome assembly with in vitro proximity ligation data and whole-genome triplication in lettuce.</title>
        <authorList>
            <person name="Reyes-Chin-Wo S."/>
            <person name="Wang Z."/>
            <person name="Yang X."/>
            <person name="Kozik A."/>
            <person name="Arikit S."/>
            <person name="Song C."/>
            <person name="Xia L."/>
            <person name="Froenicke L."/>
            <person name="Lavelle D.O."/>
            <person name="Truco M.J."/>
            <person name="Xia R."/>
            <person name="Zhu S."/>
            <person name="Xu C."/>
            <person name="Xu H."/>
            <person name="Xu X."/>
            <person name="Cox K."/>
            <person name="Korf I."/>
            <person name="Meyers B.C."/>
            <person name="Michelmore R.W."/>
        </authorList>
    </citation>
    <scope>NUCLEOTIDE SEQUENCE [LARGE SCALE GENOMIC DNA]</scope>
    <source>
        <strain evidence="2">cv. Salinas</strain>
        <tissue evidence="1">Seedlings</tissue>
    </source>
</reference>
<organism evidence="1 2">
    <name type="scientific">Lactuca sativa</name>
    <name type="common">Garden lettuce</name>
    <dbReference type="NCBI Taxonomy" id="4236"/>
    <lineage>
        <taxon>Eukaryota</taxon>
        <taxon>Viridiplantae</taxon>
        <taxon>Streptophyta</taxon>
        <taxon>Embryophyta</taxon>
        <taxon>Tracheophyta</taxon>
        <taxon>Spermatophyta</taxon>
        <taxon>Magnoliopsida</taxon>
        <taxon>eudicotyledons</taxon>
        <taxon>Gunneridae</taxon>
        <taxon>Pentapetalae</taxon>
        <taxon>asterids</taxon>
        <taxon>campanulids</taxon>
        <taxon>Asterales</taxon>
        <taxon>Asteraceae</taxon>
        <taxon>Cichorioideae</taxon>
        <taxon>Cichorieae</taxon>
        <taxon>Lactucinae</taxon>
        <taxon>Lactuca</taxon>
    </lineage>
</organism>
<name>A0A9R1V768_LACSA</name>